<dbReference type="Gene3D" id="1.10.357.10">
    <property type="entry name" value="Tetracycline Repressor, domain 2"/>
    <property type="match status" value="1"/>
</dbReference>
<gene>
    <name evidence="2" type="ORF">C1Y40_03616</name>
</gene>
<evidence type="ECO:0000313" key="3">
    <source>
        <dbReference type="Proteomes" id="UP000238296"/>
    </source>
</evidence>
<dbReference type="Pfam" id="PF17940">
    <property type="entry name" value="TetR_C_31"/>
    <property type="match status" value="1"/>
</dbReference>
<protein>
    <recommendedName>
        <fullName evidence="1">Tetracyclin repressor-like C-terminal group 31 domain-containing protein</fullName>
    </recommendedName>
</protein>
<accession>A0A2S8BHR1</accession>
<proteinExistence type="predicted"/>
<reference evidence="2 3" key="1">
    <citation type="journal article" date="2017" name="Int. J. Syst. Evol. Microbiol.">
        <title>Mycobacterium talmoniae sp. nov., a slowly growing mycobacterium isolated from human respiratory samples.</title>
        <authorList>
            <person name="Davidson R.M."/>
            <person name="DeGroote M.A."/>
            <person name="Marola J.L."/>
            <person name="Buss S."/>
            <person name="Jones V."/>
            <person name="McNeil M.R."/>
            <person name="Freifeld A.G."/>
            <person name="Elaine Epperson L."/>
            <person name="Hasan N.A."/>
            <person name="Jackson M."/>
            <person name="Iwen P.C."/>
            <person name="Salfinger M."/>
            <person name="Strong M."/>
        </authorList>
    </citation>
    <scope>NUCLEOTIDE SEQUENCE [LARGE SCALE GENOMIC DNA]</scope>
    <source>
        <strain evidence="2 3">ATCC BAA-2683</strain>
    </source>
</reference>
<comment type="caution">
    <text evidence="2">The sequence shown here is derived from an EMBL/GenBank/DDBJ whole genome shotgun (WGS) entry which is preliminary data.</text>
</comment>
<feature type="domain" description="Tetracyclin repressor-like C-terminal group 31" evidence="1">
    <location>
        <begin position="51"/>
        <end position="158"/>
    </location>
</feature>
<dbReference type="Proteomes" id="UP000238296">
    <property type="component" value="Unassembled WGS sequence"/>
</dbReference>
<dbReference type="AlphaFoldDB" id="A0A2S8BHR1"/>
<evidence type="ECO:0000259" key="1">
    <source>
        <dbReference type="Pfam" id="PF17940"/>
    </source>
</evidence>
<dbReference type="InterPro" id="IPR041583">
    <property type="entry name" value="TetR_C_31"/>
</dbReference>
<sequence>MPPGTTSFYYRTRKALLQGAAARLTELDVADLSRMVQAAHDPPGPFSGTAGLAKMVMISATEPWLTRAKARYELMLQASRDPDLGATLQQTTALFHQLAREVVGQWHPPGAAPDPGLLEEQAAATLAFVNGVMMGFVIGGPVIDDEARLDRLLQALLAAIADSYRR</sequence>
<dbReference type="EMBL" id="PPEA01000528">
    <property type="protein sequence ID" value="PQM46212.1"/>
    <property type="molecule type" value="Genomic_DNA"/>
</dbReference>
<organism evidence="2 3">
    <name type="scientific">Mycobacterium talmoniae</name>
    <dbReference type="NCBI Taxonomy" id="1858794"/>
    <lineage>
        <taxon>Bacteria</taxon>
        <taxon>Bacillati</taxon>
        <taxon>Actinomycetota</taxon>
        <taxon>Actinomycetes</taxon>
        <taxon>Mycobacteriales</taxon>
        <taxon>Mycobacteriaceae</taxon>
        <taxon>Mycobacterium</taxon>
    </lineage>
</organism>
<name>A0A2S8BHR1_9MYCO</name>
<evidence type="ECO:0000313" key="2">
    <source>
        <dbReference type="EMBL" id="PQM46212.1"/>
    </source>
</evidence>